<protein>
    <recommendedName>
        <fullName evidence="4">AmmeMemoRadiSam system protein B</fullName>
    </recommendedName>
</protein>
<evidence type="ECO:0000313" key="2">
    <source>
        <dbReference type="EMBL" id="CAL1362952.1"/>
    </source>
</evidence>
<name>A0AAV2D1G3_9ROSI</name>
<accession>A0AAV2D1G3</accession>
<dbReference type="Gene3D" id="3.40.830.10">
    <property type="entry name" value="LigB-like"/>
    <property type="match status" value="1"/>
</dbReference>
<keyword evidence="3" id="KW-1185">Reference proteome</keyword>
<dbReference type="Proteomes" id="UP001497516">
    <property type="component" value="Chromosome 10"/>
</dbReference>
<dbReference type="NCBIfam" id="TIGR04336">
    <property type="entry name" value="AmmeMemoSam_B"/>
    <property type="match status" value="1"/>
</dbReference>
<evidence type="ECO:0008006" key="4">
    <source>
        <dbReference type="Google" id="ProtNLM"/>
    </source>
</evidence>
<organism evidence="2 3">
    <name type="scientific">Linum trigynum</name>
    <dbReference type="NCBI Taxonomy" id="586398"/>
    <lineage>
        <taxon>Eukaryota</taxon>
        <taxon>Viridiplantae</taxon>
        <taxon>Streptophyta</taxon>
        <taxon>Embryophyta</taxon>
        <taxon>Tracheophyta</taxon>
        <taxon>Spermatophyta</taxon>
        <taxon>Magnoliopsida</taxon>
        <taxon>eudicotyledons</taxon>
        <taxon>Gunneridae</taxon>
        <taxon>Pentapetalae</taxon>
        <taxon>rosids</taxon>
        <taxon>fabids</taxon>
        <taxon>Malpighiales</taxon>
        <taxon>Linaceae</taxon>
        <taxon>Linum</taxon>
    </lineage>
</organism>
<gene>
    <name evidence="2" type="ORF">LTRI10_LOCUS9701</name>
</gene>
<dbReference type="PANTHER" id="PTHR11060:SF0">
    <property type="entry name" value="PROTEIN MEMO1"/>
    <property type="match status" value="1"/>
</dbReference>
<reference evidence="2 3" key="1">
    <citation type="submission" date="2024-04" db="EMBL/GenBank/DDBJ databases">
        <authorList>
            <person name="Fracassetti M."/>
        </authorList>
    </citation>
    <scope>NUCLEOTIDE SEQUENCE [LARGE SCALE GENOMIC DNA]</scope>
</reference>
<dbReference type="Pfam" id="PF01875">
    <property type="entry name" value="Memo"/>
    <property type="match status" value="1"/>
</dbReference>
<dbReference type="InterPro" id="IPR002737">
    <property type="entry name" value="MEMO1_fam"/>
</dbReference>
<evidence type="ECO:0000313" key="3">
    <source>
        <dbReference type="Proteomes" id="UP001497516"/>
    </source>
</evidence>
<proteinExistence type="inferred from homology"/>
<dbReference type="AlphaFoldDB" id="A0AAV2D1G3"/>
<comment type="similarity">
    <text evidence="1">Belongs to the MEMO1 family.</text>
</comment>
<sequence>MREIEAFLFSLFAVSYRLQTLDDPILYRLMKTEARWRPRWLFQSIWMQVIELSPSLLRLHKEELALPSKKLKEELDGWLNAAGLPKSSDVCGVIAPHAGYWYSGRTAACGFGNIDPTYNSRVFLLGSSNHYYTPKCALSTATVYKTPIEDLPIDQEVIEELKFL</sequence>
<dbReference type="PANTHER" id="PTHR11060">
    <property type="entry name" value="PROTEIN MEMO1"/>
    <property type="match status" value="1"/>
</dbReference>
<evidence type="ECO:0000256" key="1">
    <source>
        <dbReference type="ARBA" id="ARBA00006315"/>
    </source>
</evidence>
<dbReference type="EMBL" id="OZ034814">
    <property type="protein sequence ID" value="CAL1362952.1"/>
    <property type="molecule type" value="Genomic_DNA"/>
</dbReference>